<comment type="caution">
    <text evidence="2">The sequence shown here is derived from an EMBL/GenBank/DDBJ whole genome shotgun (WGS) entry which is preliminary data.</text>
</comment>
<keyword evidence="3" id="KW-1185">Reference proteome</keyword>
<protein>
    <submittedName>
        <fullName evidence="2">Uncharacterized protein</fullName>
    </submittedName>
</protein>
<sequence length="433" mass="49282">MSTEHVPLTLSHSAEAALNEHLRGRRSKDNQGAQRGGDNSGPTFRLRVHDWSDDLSGIYKHLFPRDESKLMHSIERRRRDMLLRAVRPPTIKERTEAAKARKRTQLGLPDDAEVVVDDRIFGGEHLFDRAPTPRVDLDVRIRVTQLDEGEMRRREERAARAQEILAAIKKWRRPLSRPASYADVTTGGKVDESPQRNSLAWDTKIELADKVIIPKAVESETVADTAGTNGEPQAAGATAAVEELAASSEASRRERRPNPEEQAKGQRPDKQSPREDLEKEGRAVEQQQPTVTRRQRLRQERMSIRGPPPGGSRPSPTLSQQVPREKVRLKAPLPGHDEKKEINEVNDHEGMKGMLRYSAATMEVRQYYRRCLECISQRIHNENKLVPSRLRAGLPANGDRDEHDKFVSRLTKKWASADLLRKRHLHLKDWSEL</sequence>
<feature type="region of interest" description="Disordered" evidence="1">
    <location>
        <begin position="176"/>
        <end position="195"/>
    </location>
</feature>
<dbReference type="EMBL" id="JABANO010028467">
    <property type="protein sequence ID" value="KAF4715102.1"/>
    <property type="molecule type" value="Genomic_DNA"/>
</dbReference>
<gene>
    <name evidence="2" type="ORF">FOZ63_018891</name>
</gene>
<accession>A0A7J6R3V6</accession>
<organism evidence="2 3">
    <name type="scientific">Perkinsus olseni</name>
    <name type="common">Perkinsus atlanticus</name>
    <dbReference type="NCBI Taxonomy" id="32597"/>
    <lineage>
        <taxon>Eukaryota</taxon>
        <taxon>Sar</taxon>
        <taxon>Alveolata</taxon>
        <taxon>Perkinsozoa</taxon>
        <taxon>Perkinsea</taxon>
        <taxon>Perkinsida</taxon>
        <taxon>Perkinsidae</taxon>
        <taxon>Perkinsus</taxon>
    </lineage>
</organism>
<evidence type="ECO:0000313" key="2">
    <source>
        <dbReference type="EMBL" id="KAF4715102.1"/>
    </source>
</evidence>
<dbReference type="Proteomes" id="UP000553632">
    <property type="component" value="Unassembled WGS sequence"/>
</dbReference>
<feature type="region of interest" description="Disordered" evidence="1">
    <location>
        <begin position="223"/>
        <end position="326"/>
    </location>
</feature>
<feature type="compositionally biased region" description="Low complexity" evidence="1">
    <location>
        <begin position="231"/>
        <end position="249"/>
    </location>
</feature>
<reference evidence="2 3" key="1">
    <citation type="submission" date="2020-04" db="EMBL/GenBank/DDBJ databases">
        <title>Perkinsus olseni comparative genomics.</title>
        <authorList>
            <person name="Bogema D.R."/>
        </authorList>
    </citation>
    <scope>NUCLEOTIDE SEQUENCE [LARGE SCALE GENOMIC DNA]</scope>
    <source>
        <strain evidence="2 3">ATCC PRA-207</strain>
    </source>
</reference>
<name>A0A7J6R3V6_PEROL</name>
<feature type="region of interest" description="Disordered" evidence="1">
    <location>
        <begin position="23"/>
        <end position="45"/>
    </location>
</feature>
<evidence type="ECO:0000313" key="3">
    <source>
        <dbReference type="Proteomes" id="UP000553632"/>
    </source>
</evidence>
<evidence type="ECO:0000256" key="1">
    <source>
        <dbReference type="SAM" id="MobiDB-lite"/>
    </source>
</evidence>
<proteinExistence type="predicted"/>
<feature type="compositionally biased region" description="Basic and acidic residues" evidence="1">
    <location>
        <begin position="250"/>
        <end position="283"/>
    </location>
</feature>
<dbReference type="AlphaFoldDB" id="A0A7J6R3V6"/>